<dbReference type="Pfam" id="PF00622">
    <property type="entry name" value="SPRY"/>
    <property type="match status" value="1"/>
</dbReference>
<evidence type="ECO:0000256" key="5">
    <source>
        <dbReference type="SAM" id="Coils"/>
    </source>
</evidence>
<dbReference type="Gene3D" id="4.10.830.40">
    <property type="match status" value="1"/>
</dbReference>
<dbReference type="InterPro" id="IPR013320">
    <property type="entry name" value="ConA-like_dom_sf"/>
</dbReference>
<dbReference type="CDD" id="cd19769">
    <property type="entry name" value="Bbox2_TRIM16-like"/>
    <property type="match status" value="1"/>
</dbReference>
<feature type="domain" description="B30.2/SPRY" evidence="7">
    <location>
        <begin position="257"/>
        <end position="455"/>
    </location>
</feature>
<keyword evidence="3" id="KW-0862">Zinc</keyword>
<evidence type="ECO:0000256" key="2">
    <source>
        <dbReference type="ARBA" id="ARBA00022771"/>
    </source>
</evidence>
<dbReference type="GO" id="GO:0005737">
    <property type="term" value="C:cytoplasm"/>
    <property type="evidence" value="ECO:0007669"/>
    <property type="project" value="UniProtKB-ARBA"/>
</dbReference>
<keyword evidence="5" id="KW-0175">Coiled coil</keyword>
<keyword evidence="1" id="KW-0479">Metal-binding</keyword>
<dbReference type="InterPro" id="IPR043136">
    <property type="entry name" value="B30.2/SPRY_sf"/>
</dbReference>
<dbReference type="SUPFAM" id="SSF49899">
    <property type="entry name" value="Concanavalin A-like lectins/glucanases"/>
    <property type="match status" value="1"/>
</dbReference>
<proteinExistence type="predicted"/>
<dbReference type="Gene3D" id="2.60.120.920">
    <property type="match status" value="1"/>
</dbReference>
<evidence type="ECO:0000313" key="8">
    <source>
        <dbReference type="EMBL" id="TRY95502.1"/>
    </source>
</evidence>
<protein>
    <recommendedName>
        <fullName evidence="10">B30.2/SPRY domain-containing protein</fullName>
    </recommendedName>
</protein>
<keyword evidence="9" id="KW-1185">Reference proteome</keyword>
<evidence type="ECO:0000259" key="7">
    <source>
        <dbReference type="PROSITE" id="PS50188"/>
    </source>
</evidence>
<organism evidence="8 9">
    <name type="scientific">Danionella cerebrum</name>
    <dbReference type="NCBI Taxonomy" id="2873325"/>
    <lineage>
        <taxon>Eukaryota</taxon>
        <taxon>Metazoa</taxon>
        <taxon>Chordata</taxon>
        <taxon>Craniata</taxon>
        <taxon>Vertebrata</taxon>
        <taxon>Euteleostomi</taxon>
        <taxon>Actinopterygii</taxon>
        <taxon>Neopterygii</taxon>
        <taxon>Teleostei</taxon>
        <taxon>Ostariophysi</taxon>
        <taxon>Cypriniformes</taxon>
        <taxon>Danionidae</taxon>
        <taxon>Danioninae</taxon>
        <taxon>Danionella</taxon>
    </lineage>
</organism>
<dbReference type="GO" id="GO:0008270">
    <property type="term" value="F:zinc ion binding"/>
    <property type="evidence" value="ECO:0007669"/>
    <property type="project" value="UniProtKB-KW"/>
</dbReference>
<feature type="coiled-coil region" evidence="5">
    <location>
        <begin position="104"/>
        <end position="171"/>
    </location>
</feature>
<keyword evidence="2 4" id="KW-0863">Zinc-finger</keyword>
<accession>A0A553QZW9</accession>
<sequence length="459" mass="52260">MAYAYPNPDLNSSGSAHVECSSCIRGKRKAEQTCMECLESYCEFHLELHNTLHVGKRHKLVEPKTTHQKNICPDHGRMLDVYCRTDQQCICHLCITEKHTGHIVIAIEEELVHKKIKLQELQKKTVEITSAKEKDLHELKQAIEVFKASANNALEKNEKSFTKLMQNMRENQSKVTTLIQGQTEIAVKQAEGIIKTIQKQICVLRTSYADLQQMELFSQTHNAVCFLEVYSAVSLPLLAGYKETFVFHAHPYNSFERDSMAVDELIDKLNTTSQLSLFTISRKAHECLLFRNDNHEVQASNLLQGYPEHTERFSCRAQIICNEAFRGSPKYWEVELGGGTWICIAVSYKGIRRKGKAQTLLGRNTHSWGLRCFASQFEFWHDNKTMVTVNRSNKGSKIGVYLDYRAGILAFYNVSGDNTSLIYKHQTAFKEPVYPAFGLAGKSSYVRLCNTVISQAKTL</sequence>
<dbReference type="PANTHER" id="PTHR25465:SF5">
    <property type="entry name" value="E3 UBIQUITIN_ISG15 LIGASE TRIM25-RELATED"/>
    <property type="match status" value="1"/>
</dbReference>
<evidence type="ECO:0000256" key="3">
    <source>
        <dbReference type="ARBA" id="ARBA00022833"/>
    </source>
</evidence>
<reference evidence="8 9" key="1">
    <citation type="journal article" date="2019" name="Sci. Data">
        <title>Hybrid genome assembly and annotation of Danionella translucida.</title>
        <authorList>
            <person name="Kadobianskyi M."/>
            <person name="Schulze L."/>
            <person name="Schuelke M."/>
            <person name="Judkewitz B."/>
        </authorList>
    </citation>
    <scope>NUCLEOTIDE SEQUENCE [LARGE SCALE GENOMIC DNA]</scope>
    <source>
        <strain evidence="8 9">Bolton</strain>
    </source>
</reference>
<dbReference type="Pfam" id="PF25600">
    <property type="entry name" value="TRIM_CC"/>
    <property type="match status" value="1"/>
</dbReference>
<dbReference type="AlphaFoldDB" id="A0A553QZW9"/>
<feature type="domain" description="B box-type" evidence="6">
    <location>
        <begin position="67"/>
        <end position="107"/>
    </location>
</feature>
<dbReference type="InterPro" id="IPR003879">
    <property type="entry name" value="Butyrophylin_SPRY"/>
</dbReference>
<dbReference type="InterPro" id="IPR001870">
    <property type="entry name" value="B30.2/SPRY"/>
</dbReference>
<dbReference type="SMART" id="SM00336">
    <property type="entry name" value="BBOX"/>
    <property type="match status" value="1"/>
</dbReference>
<dbReference type="SMART" id="SM00449">
    <property type="entry name" value="SPRY"/>
    <property type="match status" value="1"/>
</dbReference>
<dbReference type="PRINTS" id="PR01407">
    <property type="entry name" value="BUTYPHLNCDUF"/>
</dbReference>
<evidence type="ECO:0000256" key="1">
    <source>
        <dbReference type="ARBA" id="ARBA00022723"/>
    </source>
</evidence>
<comment type="caution">
    <text evidence="8">The sequence shown here is derived from an EMBL/GenBank/DDBJ whole genome shotgun (WGS) entry which is preliminary data.</text>
</comment>
<evidence type="ECO:0000256" key="4">
    <source>
        <dbReference type="PROSITE-ProRule" id="PRU00024"/>
    </source>
</evidence>
<dbReference type="InterPro" id="IPR003877">
    <property type="entry name" value="SPRY_dom"/>
</dbReference>
<gene>
    <name evidence="8" type="ORF">DNTS_026159</name>
</gene>
<evidence type="ECO:0000259" key="6">
    <source>
        <dbReference type="PROSITE" id="PS50119"/>
    </source>
</evidence>
<dbReference type="InterPro" id="IPR051051">
    <property type="entry name" value="E3_ubiq-ligase_TRIM/RNF"/>
</dbReference>
<dbReference type="InterPro" id="IPR000315">
    <property type="entry name" value="Znf_B-box"/>
</dbReference>
<evidence type="ECO:0000313" key="9">
    <source>
        <dbReference type="Proteomes" id="UP000316079"/>
    </source>
</evidence>
<dbReference type="InterPro" id="IPR058030">
    <property type="entry name" value="TRIM8/14/16/25/29/45/65_CC"/>
</dbReference>
<dbReference type="Gene3D" id="3.30.160.60">
    <property type="entry name" value="Classic Zinc Finger"/>
    <property type="match status" value="1"/>
</dbReference>
<dbReference type="EMBL" id="SRMA01025361">
    <property type="protein sequence ID" value="TRY95502.1"/>
    <property type="molecule type" value="Genomic_DNA"/>
</dbReference>
<dbReference type="STRING" id="623744.A0A553QZW9"/>
<dbReference type="Proteomes" id="UP000316079">
    <property type="component" value="Unassembled WGS sequence"/>
</dbReference>
<dbReference type="SUPFAM" id="SSF57845">
    <property type="entry name" value="B-box zinc-binding domain"/>
    <property type="match status" value="1"/>
</dbReference>
<dbReference type="PANTHER" id="PTHR25465">
    <property type="entry name" value="B-BOX DOMAIN CONTAINING"/>
    <property type="match status" value="1"/>
</dbReference>
<dbReference type="PROSITE" id="PS50188">
    <property type="entry name" value="B302_SPRY"/>
    <property type="match status" value="1"/>
</dbReference>
<evidence type="ECO:0008006" key="10">
    <source>
        <dbReference type="Google" id="ProtNLM"/>
    </source>
</evidence>
<name>A0A553QZW9_9TELE</name>
<dbReference type="Pfam" id="PF00643">
    <property type="entry name" value="zf-B_box"/>
    <property type="match status" value="1"/>
</dbReference>
<dbReference type="OrthoDB" id="6270329at2759"/>
<dbReference type="PROSITE" id="PS50119">
    <property type="entry name" value="ZF_BBOX"/>
    <property type="match status" value="1"/>
</dbReference>